<dbReference type="GO" id="GO:0006325">
    <property type="term" value="P:chromatin organization"/>
    <property type="evidence" value="ECO:0007669"/>
    <property type="project" value="UniProtKB-KW"/>
</dbReference>
<dbReference type="OrthoDB" id="1928087at2759"/>
<feature type="region of interest" description="Disordered" evidence="2">
    <location>
        <begin position="862"/>
        <end position="1106"/>
    </location>
</feature>
<feature type="compositionally biased region" description="Polar residues" evidence="2">
    <location>
        <begin position="734"/>
        <end position="749"/>
    </location>
</feature>
<feature type="signal peptide" evidence="3">
    <location>
        <begin position="1"/>
        <end position="16"/>
    </location>
</feature>
<keyword evidence="1" id="KW-0156">Chromatin regulator</keyword>
<gene>
    <name evidence="5" type="ORF">T310_1489</name>
</gene>
<dbReference type="Gene3D" id="2.170.270.10">
    <property type="entry name" value="SET domain"/>
    <property type="match status" value="1"/>
</dbReference>
<dbReference type="RefSeq" id="XP_013331072.1">
    <property type="nucleotide sequence ID" value="XM_013475618.1"/>
</dbReference>
<dbReference type="PANTHER" id="PTHR46462:SF3">
    <property type="entry name" value="UPSET, ISOFORM A"/>
    <property type="match status" value="1"/>
</dbReference>
<dbReference type="InterPro" id="IPR046341">
    <property type="entry name" value="SET_dom_sf"/>
</dbReference>
<evidence type="ECO:0000256" key="3">
    <source>
        <dbReference type="SAM" id="SignalP"/>
    </source>
</evidence>
<feature type="region of interest" description="Disordered" evidence="2">
    <location>
        <begin position="618"/>
        <end position="700"/>
    </location>
</feature>
<dbReference type="GO" id="GO:0070210">
    <property type="term" value="C:Rpd3L-Expanded complex"/>
    <property type="evidence" value="ECO:0007669"/>
    <property type="project" value="TreeGrafter"/>
</dbReference>
<feature type="chain" id="PRO_5002482151" evidence="3">
    <location>
        <begin position="17"/>
        <end position="1106"/>
    </location>
</feature>
<dbReference type="STRING" id="1408163.A0A0F4Z271"/>
<feature type="compositionally biased region" description="Low complexity" evidence="2">
    <location>
        <begin position="348"/>
        <end position="364"/>
    </location>
</feature>
<sequence length="1106" mass="120215">MPLLSFFSLCLSSACPLPVPCRSRPAIRNRHGGRAPAGSGLAALLPGCLPLRRSFLADRVVRSPNQRAESHWTHRRPRADWPVGGRRPATGAEALCGRPAQQRECILSRCSSSSLPSPASTNPQPAPFLFLRPLAWFTNPGAEERSSSRVEREGVRCQIMTDTSSLATTHSTTDPYPVAAPLNSPVPNGTISDSVQPEDDEPYTIKCICAFEDDDGNTVFCEGCETWQHIECYYHGQEVPEVHNCTDCEPRYLDARRATERQRRLREQSEGGDRKSKRSGTKSQKKKSKDHHHHDQPPQVNGHHHRSDSSSRDQPPAKKPKTSHKASASVSSLSGSTVLQPDTRKRSGSTATSMSPSKSSSGPSIPLYSSEFLHLYDRDRGHVDMKSNLFVNLTLAADLASWVKDPVALSRVANGRSAQDIFTWSDTVLDPSQWPVLSTETITDPDLEIDGKHPMWKMLKTETKVRKDEIVGEVKGKIGLLRDYCLDPNNRWPELRHPQPFVFFHPQLPIYIDSREEGSILRYIRRSCRPNVTMKTFITNDVEYHFCFVANQDIPANSEITAMWYLDPQLFGSSNGLVKQEEGFQEAAAVCISNVLAHFGGCACDPPQNCLLANVDRRRHPGGKQLNGKRKKAKSKSTISPVGTGRSNTSRAGSEGAKNGDDDDHGDNRSTSGSARGQTHSRDLTPTQTPHDLMFGDSELSARDRRKIAAVEKKFEQLEQDQQAKKKKRSSAQTTPTLPSSKQAGSSKSLHVDTNAGRQSHSPPSRLSPGMGSNHRNASPRKTSGSNTPPVRSPLGRPEYVDAAHQTAAEENAARDVPSPSPLRRPNFTSLSQRLLRRCHEDRVKLEWMSKQRDAIAGSTLDVAMTPASPADGQPTPKNEEDVEMKDADSEMTPPKSRPSDTSQLPRTPDTTSKHPFPSPLPSTAAHNTFIPGRGVNGTRSDLHVQLPPNTLSLPLANAPGSMSPASLQSPSGTESSGVAPVAQTPGTSITAPSPVKKKLSLGDYLSRRGNMTTTPTSEKSQAQGTPSLAPPQKPASQQQTTTPPLSTDGQAQPPTATGPDGAKGECSPPSTDVPVKDGSKPPPSPPYVSSSMTGLSDRSKIPPSS</sequence>
<feature type="domain" description="SET" evidence="4">
    <location>
        <begin position="434"/>
        <end position="565"/>
    </location>
</feature>
<evidence type="ECO:0000313" key="5">
    <source>
        <dbReference type="EMBL" id="KKA24460.1"/>
    </source>
</evidence>
<feature type="compositionally biased region" description="Polar residues" evidence="2">
    <location>
        <begin position="756"/>
        <end position="765"/>
    </location>
</feature>
<feature type="compositionally biased region" description="Polar residues" evidence="2">
    <location>
        <begin position="1093"/>
        <end position="1106"/>
    </location>
</feature>
<dbReference type="InterPro" id="IPR013083">
    <property type="entry name" value="Znf_RING/FYVE/PHD"/>
</dbReference>
<dbReference type="Pfam" id="PF00856">
    <property type="entry name" value="SET"/>
    <property type="match status" value="1"/>
</dbReference>
<comment type="caution">
    <text evidence="5">The sequence shown here is derived from an EMBL/GenBank/DDBJ whole genome shotgun (WGS) entry which is preliminary data.</text>
</comment>
<proteinExistence type="predicted"/>
<keyword evidence="6" id="KW-1185">Reference proteome</keyword>
<organism evidence="5 6">
    <name type="scientific">Rasamsonia emersonii (strain ATCC 16479 / CBS 393.64 / IMI 116815)</name>
    <dbReference type="NCBI Taxonomy" id="1408163"/>
    <lineage>
        <taxon>Eukaryota</taxon>
        <taxon>Fungi</taxon>
        <taxon>Dikarya</taxon>
        <taxon>Ascomycota</taxon>
        <taxon>Pezizomycotina</taxon>
        <taxon>Eurotiomycetes</taxon>
        <taxon>Eurotiomycetidae</taxon>
        <taxon>Eurotiales</taxon>
        <taxon>Trichocomaceae</taxon>
        <taxon>Rasamsonia</taxon>
    </lineage>
</organism>
<feature type="region of interest" description="Disordered" evidence="2">
    <location>
        <begin position="259"/>
        <end position="364"/>
    </location>
</feature>
<accession>A0A0F4Z271</accession>
<evidence type="ECO:0000259" key="4">
    <source>
        <dbReference type="PROSITE" id="PS50280"/>
    </source>
</evidence>
<feature type="compositionally biased region" description="Polar residues" evidence="2">
    <location>
        <begin position="1010"/>
        <end position="1026"/>
    </location>
</feature>
<name>A0A0F4Z271_RASE3</name>
<feature type="compositionally biased region" description="Polar residues" evidence="2">
    <location>
        <begin position="774"/>
        <end position="790"/>
    </location>
</feature>
<feature type="compositionally biased region" description="Basic and acidic residues" evidence="2">
    <location>
        <begin position="259"/>
        <end position="274"/>
    </location>
</feature>
<feature type="compositionally biased region" description="Basic residues" evidence="2">
    <location>
        <begin position="275"/>
        <end position="294"/>
    </location>
</feature>
<reference evidence="5 6" key="1">
    <citation type="submission" date="2015-04" db="EMBL/GenBank/DDBJ databases">
        <authorList>
            <person name="Heijne W.H."/>
            <person name="Fedorova N.D."/>
            <person name="Nierman W.C."/>
            <person name="Vollebregt A.W."/>
            <person name="Zhao Z."/>
            <person name="Wu L."/>
            <person name="Kumar M."/>
            <person name="Stam H."/>
            <person name="van den Berg M.A."/>
            <person name="Pel H.J."/>
        </authorList>
    </citation>
    <scope>NUCLEOTIDE SEQUENCE [LARGE SCALE GENOMIC DNA]</scope>
    <source>
        <strain evidence="5 6">CBS 393.64</strain>
    </source>
</reference>
<dbReference type="PANTHER" id="PTHR46462">
    <property type="entry name" value="UPSET, ISOFORM A"/>
    <property type="match status" value="1"/>
</dbReference>
<feature type="compositionally biased region" description="Polar residues" evidence="2">
    <location>
        <begin position="669"/>
        <end position="690"/>
    </location>
</feature>
<dbReference type="Proteomes" id="UP000053958">
    <property type="component" value="Unassembled WGS sequence"/>
</dbReference>
<evidence type="ECO:0000256" key="1">
    <source>
        <dbReference type="ARBA" id="ARBA00022853"/>
    </source>
</evidence>
<dbReference type="PROSITE" id="PS50280">
    <property type="entry name" value="SET"/>
    <property type="match status" value="1"/>
</dbReference>
<feature type="compositionally biased region" description="Low complexity" evidence="2">
    <location>
        <begin position="1035"/>
        <end position="1048"/>
    </location>
</feature>
<dbReference type="EMBL" id="LASV01000061">
    <property type="protein sequence ID" value="KKA24460.1"/>
    <property type="molecule type" value="Genomic_DNA"/>
</dbReference>
<dbReference type="GeneID" id="25313840"/>
<feature type="region of interest" description="Disordered" evidence="2">
    <location>
        <begin position="717"/>
        <end position="836"/>
    </location>
</feature>
<evidence type="ECO:0000256" key="2">
    <source>
        <dbReference type="SAM" id="MobiDB-lite"/>
    </source>
</evidence>
<feature type="compositionally biased region" description="Basic residues" evidence="2">
    <location>
        <begin position="618"/>
        <end position="635"/>
    </location>
</feature>
<keyword evidence="3" id="KW-0732">Signal</keyword>
<protein>
    <submittedName>
        <fullName evidence="5">PHD Zn-finger containing protein</fullName>
    </submittedName>
</protein>
<feature type="compositionally biased region" description="Polar residues" evidence="2">
    <location>
        <begin position="900"/>
        <end position="911"/>
    </location>
</feature>
<dbReference type="GO" id="GO:0006355">
    <property type="term" value="P:regulation of DNA-templated transcription"/>
    <property type="evidence" value="ECO:0007669"/>
    <property type="project" value="TreeGrafter"/>
</dbReference>
<dbReference type="SUPFAM" id="SSF57903">
    <property type="entry name" value="FYVE/PHD zinc finger"/>
    <property type="match status" value="1"/>
</dbReference>
<dbReference type="SUPFAM" id="SSF82199">
    <property type="entry name" value="SET domain"/>
    <property type="match status" value="1"/>
</dbReference>
<dbReference type="InterPro" id="IPR011011">
    <property type="entry name" value="Znf_FYVE_PHD"/>
</dbReference>
<dbReference type="SMART" id="SM00317">
    <property type="entry name" value="SET"/>
    <property type="match status" value="1"/>
</dbReference>
<dbReference type="GO" id="GO:0034967">
    <property type="term" value="C:Set3 complex"/>
    <property type="evidence" value="ECO:0007669"/>
    <property type="project" value="TreeGrafter"/>
</dbReference>
<evidence type="ECO:0000313" key="6">
    <source>
        <dbReference type="Proteomes" id="UP000053958"/>
    </source>
</evidence>
<dbReference type="AlphaFoldDB" id="A0A0F4Z271"/>
<feature type="compositionally biased region" description="Low complexity" evidence="2">
    <location>
        <begin position="325"/>
        <end position="339"/>
    </location>
</feature>
<dbReference type="Gene3D" id="3.30.40.10">
    <property type="entry name" value="Zinc/RING finger domain, C3HC4 (zinc finger)"/>
    <property type="match status" value="1"/>
</dbReference>
<feature type="compositionally biased region" description="Polar residues" evidence="2">
    <location>
        <begin position="964"/>
        <end position="977"/>
    </location>
</feature>
<dbReference type="InterPro" id="IPR001214">
    <property type="entry name" value="SET_dom"/>
</dbReference>
<feature type="compositionally biased region" description="Polar residues" evidence="2">
    <location>
        <begin position="636"/>
        <end position="652"/>
    </location>
</feature>